<evidence type="ECO:0000313" key="4">
    <source>
        <dbReference type="Proteomes" id="UP000032352"/>
    </source>
</evidence>
<evidence type="ECO:0000313" key="3">
    <source>
        <dbReference type="EMBL" id="WDE08960.1"/>
    </source>
</evidence>
<dbReference type="Gene3D" id="2.170.15.10">
    <property type="entry name" value="Proaerolysin, chain A, domain 3"/>
    <property type="match status" value="1"/>
</dbReference>
<name>A0AAE9Z9C0_9GAMM</name>
<keyword evidence="1" id="KW-0732">Signal</keyword>
<dbReference type="AlphaFoldDB" id="A0AAE9Z9C0"/>
<reference evidence="2 4" key="1">
    <citation type="journal article" date="2015" name="Genome Announc.">
        <title>Draft Genome Sequences of Marine Isolates of Thalassomonas viridans and Thalassomonas actiniarum.</title>
        <authorList>
            <person name="Olonade I."/>
            <person name="van Zyl L.J."/>
            <person name="Trindade M."/>
        </authorList>
    </citation>
    <scope>NUCLEOTIDE SEQUENCE [LARGE SCALE GENOMIC DNA]</scope>
    <source>
        <strain evidence="2 4">XOM25</strain>
    </source>
</reference>
<sequence length="429" mass="46294">MYKFGIMGALLALAGNANASGFVLPANFTIPTTQDFAAQSRQSACDAFNARVELINKYIVDNDLAGDNIQVSKNLCRYISMSEGQIENSGLEYRYINDVPIGLPLGRLTISETIDITREFELVMLSQAGTTRYLFYVDGDVVLRNQSFTALFGPLRNVSGSSLSAALNSDKVLENVFHDSSIQVGAYEATDSATVCGRQDFLSPFGIILVDDSFPECIPGGKDNSSFWVLDDFFPQTSNTNTSLTIENSTTVGFSVGGSAGIDSSGPAAGLDVSFSAEKSTSTSKEVTVMGVSTVKSPNDVGIKAELTLSAEAITAIEPFDNIDLSATDNILGSSAWRDLDISASATYREIVNTKNCKPKTTRKVGFYHLATVRRGAFDFDGDGSKARYDEEDSEFRTRSVLDNMVINTECIAGANNKLYRVFKPGILN</sequence>
<keyword evidence="4" id="KW-1185">Reference proteome</keyword>
<gene>
    <name evidence="3" type="ORF">SG34_029695</name>
    <name evidence="2" type="ORF">SG34_034060</name>
</gene>
<evidence type="ECO:0000256" key="1">
    <source>
        <dbReference type="SAM" id="SignalP"/>
    </source>
</evidence>
<dbReference type="EMBL" id="CP059734">
    <property type="protein sequence ID" value="WDE08960.1"/>
    <property type="molecule type" value="Genomic_DNA"/>
</dbReference>
<protein>
    <submittedName>
        <fullName evidence="2">Uncharacterized protein</fullName>
    </submittedName>
</protein>
<dbReference type="RefSeq" id="WP_044840766.1">
    <property type="nucleotide sequence ID" value="NZ_CP059734.1"/>
</dbReference>
<organism evidence="2 4">
    <name type="scientific">Thalassomonas viridans</name>
    <dbReference type="NCBI Taxonomy" id="137584"/>
    <lineage>
        <taxon>Bacteria</taxon>
        <taxon>Pseudomonadati</taxon>
        <taxon>Pseudomonadota</taxon>
        <taxon>Gammaproteobacteria</taxon>
        <taxon>Alteromonadales</taxon>
        <taxon>Colwelliaceae</taxon>
        <taxon>Thalassomonas</taxon>
    </lineage>
</organism>
<accession>A0AAE9Z9C0</accession>
<feature type="chain" id="PRO_5044707613" evidence="1">
    <location>
        <begin position="20"/>
        <end position="429"/>
    </location>
</feature>
<dbReference type="KEGG" id="tvd:SG34_034060"/>
<dbReference type="EMBL" id="CP059734">
    <property type="protein sequence ID" value="WDE08913.1"/>
    <property type="molecule type" value="Genomic_DNA"/>
</dbReference>
<reference evidence="2 4" key="3">
    <citation type="journal article" date="2022" name="Mar. Drugs">
        <title>Bioassay-Guided Fractionation Leads to the Detection of Cholic Acid Generated by the Rare Thalassomonas sp.</title>
        <authorList>
            <person name="Pheiffer F."/>
            <person name="Schneider Y.K."/>
            <person name="Hansen E.H."/>
            <person name="Andersen J.H."/>
            <person name="Isaksson J."/>
            <person name="Busche T."/>
            <person name="R C."/>
            <person name="Kalinowski J."/>
            <person name="Zyl L.V."/>
            <person name="Trindade M."/>
        </authorList>
    </citation>
    <scope>NUCLEOTIDE SEQUENCE [LARGE SCALE GENOMIC DNA]</scope>
    <source>
        <strain evidence="2 4">XOM25</strain>
    </source>
</reference>
<dbReference type="KEGG" id="tvd:SG34_029695"/>
<reference evidence="2" key="2">
    <citation type="submission" date="2020-07" db="EMBL/GenBank/DDBJ databases">
        <authorList>
            <person name="van Zyl L.J."/>
            <person name="Busche T."/>
            <person name="Ruckert C."/>
            <person name="Kalinowski J."/>
            <person name="Trindade M.I."/>
        </authorList>
    </citation>
    <scope>NUCLEOTIDE SEQUENCE</scope>
    <source>
        <strain evidence="2">XOM25</strain>
    </source>
</reference>
<dbReference type="Proteomes" id="UP000032352">
    <property type="component" value="Chromosome pTvir"/>
</dbReference>
<feature type="signal peptide" evidence="1">
    <location>
        <begin position="1"/>
        <end position="19"/>
    </location>
</feature>
<evidence type="ECO:0000313" key="2">
    <source>
        <dbReference type="EMBL" id="WDE08913.1"/>
    </source>
</evidence>
<proteinExistence type="predicted"/>